<dbReference type="InterPro" id="IPR023591">
    <property type="entry name" value="Ribosomal_uS2_flav_dom_sf"/>
</dbReference>
<reference evidence="4 5" key="1">
    <citation type="submission" date="2015-04" db="EMBL/GenBank/DDBJ databases">
        <title>Genome sequence of Ceratocystis platani, a major pathogen of plane trees.</title>
        <authorList>
            <person name="Belbahri L."/>
        </authorList>
    </citation>
    <scope>NUCLEOTIDE SEQUENCE [LARGE SCALE GENOMIC DNA]</scope>
    <source>
        <strain evidence="4 5">CFO</strain>
    </source>
</reference>
<evidence type="ECO:0000256" key="1">
    <source>
        <dbReference type="ARBA" id="ARBA00006242"/>
    </source>
</evidence>
<dbReference type="PANTHER" id="PTHR12534:SF0">
    <property type="entry name" value="SMALL RIBOSOMAL SUBUNIT PROTEIN US2M"/>
    <property type="match status" value="1"/>
</dbReference>
<dbReference type="PROSITE" id="PS00962">
    <property type="entry name" value="RIBOSOMAL_S2_1"/>
    <property type="match status" value="1"/>
</dbReference>
<protein>
    <submittedName>
        <fullName evidence="4">37S ribosomal protein MRP4 mitochondrial</fullName>
    </submittedName>
</protein>
<comment type="similarity">
    <text evidence="1">Belongs to the universal ribosomal protein uS2 family.</text>
</comment>
<evidence type="ECO:0000256" key="2">
    <source>
        <dbReference type="ARBA" id="ARBA00022980"/>
    </source>
</evidence>
<comment type="caution">
    <text evidence="4">The sequence shown here is derived from an EMBL/GenBank/DDBJ whole genome shotgun (WGS) entry which is preliminary data.</text>
</comment>
<dbReference type="EMBL" id="LBBL01000056">
    <property type="protein sequence ID" value="KKF96214.1"/>
    <property type="molecule type" value="Genomic_DNA"/>
</dbReference>
<dbReference type="GO" id="GO:0005763">
    <property type="term" value="C:mitochondrial small ribosomal subunit"/>
    <property type="evidence" value="ECO:0007669"/>
    <property type="project" value="TreeGrafter"/>
</dbReference>
<dbReference type="OrthoDB" id="2320368at2759"/>
<sequence length="427" mass="47172">MITRKALLRQGYRLAVGSNTCYYRALTTRPSLPASTPTSDTPATQIPIPREAIEAVEEEEDKGPKIPGKPVASYENSLVKELMKLANTENNQAFRKNHARNQNAEAQLGKLGSDLTVAYSATQMLKSPPTAQQVTLEMLMAAQTHMGHNAKVWNPANSRYIYGIRHGIHIISLEQTLAHLRRAARVVEEVAYRGGTILFVGTRKGHMEIVSRAATKAKACYLFTRWTPGSITNRDRLLEGLKVYAVNERDELLAGFEKHVDDSRPLTPDLVVCLNPIENYTLLYECGLAKIPTIGYIDTDADASWVTYPIPANDDSLRAATLLTGVLGRAGQIGQGRRLAEASQGICTWETPSEVAKFLEKTVRHRKKALSSDLTEAKTASISKTKRDGGDVDAQKELWKMVEAELLGHVEPLPVEKLGPEEMMPEM</sequence>
<dbReference type="Proteomes" id="UP000034841">
    <property type="component" value="Unassembled WGS sequence"/>
</dbReference>
<dbReference type="HAMAP" id="MF_00291_B">
    <property type="entry name" value="Ribosomal_uS2_B"/>
    <property type="match status" value="1"/>
</dbReference>
<evidence type="ECO:0000313" key="4">
    <source>
        <dbReference type="EMBL" id="KKF96214.1"/>
    </source>
</evidence>
<dbReference type="InterPro" id="IPR018130">
    <property type="entry name" value="Ribosomal_uS2_CS"/>
</dbReference>
<dbReference type="GO" id="GO:0006412">
    <property type="term" value="P:translation"/>
    <property type="evidence" value="ECO:0007669"/>
    <property type="project" value="InterPro"/>
</dbReference>
<dbReference type="Gene3D" id="3.40.50.10490">
    <property type="entry name" value="Glucose-6-phosphate isomerase like protein, domain 1"/>
    <property type="match status" value="1"/>
</dbReference>
<proteinExistence type="inferred from homology"/>
<dbReference type="InterPro" id="IPR005706">
    <property type="entry name" value="Ribosomal_uS2_bac/mit/plastid"/>
</dbReference>
<accession>A0A0F8DK01</accession>
<dbReference type="GO" id="GO:0003735">
    <property type="term" value="F:structural constituent of ribosome"/>
    <property type="evidence" value="ECO:0007669"/>
    <property type="project" value="InterPro"/>
</dbReference>
<gene>
    <name evidence="4" type="primary">MRP4</name>
    <name evidence="4" type="ORF">CFO_g1441</name>
</gene>
<keyword evidence="5" id="KW-1185">Reference proteome</keyword>
<dbReference type="AlphaFoldDB" id="A0A0F8DK01"/>
<dbReference type="CDD" id="cd01425">
    <property type="entry name" value="RPS2"/>
    <property type="match status" value="1"/>
</dbReference>
<dbReference type="PRINTS" id="PR00395">
    <property type="entry name" value="RIBOSOMALS2"/>
</dbReference>
<dbReference type="Pfam" id="PF00318">
    <property type="entry name" value="Ribosomal_S2"/>
    <property type="match status" value="1"/>
</dbReference>
<keyword evidence="2 4" id="KW-0689">Ribosomal protein</keyword>
<name>A0A0F8DK01_CERFI</name>
<dbReference type="PANTHER" id="PTHR12534">
    <property type="entry name" value="30S RIBOSOMAL PROTEIN S2 PROKARYOTIC AND ORGANELLAR"/>
    <property type="match status" value="1"/>
</dbReference>
<evidence type="ECO:0000313" key="5">
    <source>
        <dbReference type="Proteomes" id="UP000034841"/>
    </source>
</evidence>
<organism evidence="4 5">
    <name type="scientific">Ceratocystis fimbriata f. sp. platani</name>
    <dbReference type="NCBI Taxonomy" id="88771"/>
    <lineage>
        <taxon>Eukaryota</taxon>
        <taxon>Fungi</taxon>
        <taxon>Dikarya</taxon>
        <taxon>Ascomycota</taxon>
        <taxon>Pezizomycotina</taxon>
        <taxon>Sordariomycetes</taxon>
        <taxon>Hypocreomycetidae</taxon>
        <taxon>Microascales</taxon>
        <taxon>Ceratocystidaceae</taxon>
        <taxon>Ceratocystis</taxon>
    </lineage>
</organism>
<evidence type="ECO:0000256" key="3">
    <source>
        <dbReference type="ARBA" id="ARBA00023274"/>
    </source>
</evidence>
<dbReference type="InterPro" id="IPR001865">
    <property type="entry name" value="Ribosomal_uS2"/>
</dbReference>
<keyword evidence="3" id="KW-0687">Ribonucleoprotein</keyword>
<dbReference type="SUPFAM" id="SSF52313">
    <property type="entry name" value="Ribosomal protein S2"/>
    <property type="match status" value="1"/>
</dbReference>
<dbReference type="NCBIfam" id="TIGR01011">
    <property type="entry name" value="rpsB_bact"/>
    <property type="match status" value="1"/>
</dbReference>